<dbReference type="Gene3D" id="1.10.357.10">
    <property type="entry name" value="Tetracycline Repressor, domain 2"/>
    <property type="match status" value="1"/>
</dbReference>
<accession>A0ABC9Z531</accession>
<evidence type="ECO:0000313" key="8">
    <source>
        <dbReference type="Proteomes" id="UP000037179"/>
    </source>
</evidence>
<dbReference type="RefSeq" id="WP_228102660.1">
    <property type="nucleotide sequence ID" value="NZ_AP017900.1"/>
</dbReference>
<sequence>MAPRYDPPTEPGKVQMIRQAERSESTRATLIAAARELFAERGYAAVGTPEIVERAGSSRGALYHQFKDKKDLFRAVYEQVQQEILQQVAETMAEAPPTDPMAVLEAGLHNFLLSCVDTERVRIALIDAPSVLGWQEWREVDEKYGLGLVVAGLESGIQAGVLRADLDIRPLALMILSALGEAAMFIANSDDPETARARTEPPVLALVNGLRV</sequence>
<dbReference type="InterPro" id="IPR050109">
    <property type="entry name" value="HTH-type_TetR-like_transc_reg"/>
</dbReference>
<keyword evidence="2 4" id="KW-0238">DNA-binding</keyword>
<dbReference type="GO" id="GO:0003677">
    <property type="term" value="F:DNA binding"/>
    <property type="evidence" value="ECO:0007669"/>
    <property type="project" value="UniProtKB-UniRule"/>
</dbReference>
<dbReference type="EMBL" id="BBYQ01000165">
    <property type="protein sequence ID" value="GAP32556.1"/>
    <property type="molecule type" value="Genomic_DNA"/>
</dbReference>
<reference evidence="6 9" key="3">
    <citation type="submission" date="2016-10" db="EMBL/GenBank/DDBJ databases">
        <title>Genome sequence of Nocardia seriolae strain EM150506, isolated from Anguila japonica.</title>
        <authorList>
            <person name="Han H.-J."/>
        </authorList>
    </citation>
    <scope>NUCLEOTIDE SEQUENCE [LARGE SCALE GENOMIC DNA]</scope>
    <source>
        <strain evidence="6 9">EM150506</strain>
    </source>
</reference>
<evidence type="ECO:0000259" key="5">
    <source>
        <dbReference type="PROSITE" id="PS50977"/>
    </source>
</evidence>
<dbReference type="Pfam" id="PF21351">
    <property type="entry name" value="TetR_C_41"/>
    <property type="match status" value="1"/>
</dbReference>
<protein>
    <submittedName>
        <fullName evidence="6">HTH-type transcriptional regulator ArpR</fullName>
    </submittedName>
    <submittedName>
        <fullName evidence="7">TetR family transcriptional regulator</fullName>
    </submittedName>
</protein>
<dbReference type="Pfam" id="PF00440">
    <property type="entry name" value="TetR_N"/>
    <property type="match status" value="1"/>
</dbReference>
<dbReference type="GO" id="GO:0006355">
    <property type="term" value="P:regulation of DNA-templated transcription"/>
    <property type="evidence" value="ECO:0007669"/>
    <property type="project" value="UniProtKB-ARBA"/>
</dbReference>
<dbReference type="GeneID" id="93369805"/>
<dbReference type="PANTHER" id="PTHR30055">
    <property type="entry name" value="HTH-TYPE TRANSCRIPTIONAL REGULATOR RUTR"/>
    <property type="match status" value="1"/>
</dbReference>
<evidence type="ECO:0000313" key="9">
    <source>
        <dbReference type="Proteomes" id="UP000180166"/>
    </source>
</evidence>
<dbReference type="InterPro" id="IPR036271">
    <property type="entry name" value="Tet_transcr_reg_TetR-rel_C_sf"/>
</dbReference>
<dbReference type="AlphaFoldDB" id="A0ABC9Z531"/>
<feature type="DNA-binding region" description="H-T-H motif" evidence="4">
    <location>
        <begin position="47"/>
        <end position="66"/>
    </location>
</feature>
<dbReference type="InterPro" id="IPR001647">
    <property type="entry name" value="HTH_TetR"/>
</dbReference>
<dbReference type="PROSITE" id="PS50977">
    <property type="entry name" value="HTH_TETR_2"/>
    <property type="match status" value="1"/>
</dbReference>
<dbReference type="InterPro" id="IPR049484">
    <property type="entry name" value="Rv0078-like_C"/>
</dbReference>
<dbReference type="KEGG" id="nsr:NS506_06909"/>
<evidence type="ECO:0000256" key="3">
    <source>
        <dbReference type="ARBA" id="ARBA00023163"/>
    </source>
</evidence>
<evidence type="ECO:0000313" key="7">
    <source>
        <dbReference type="EMBL" id="GAP32556.1"/>
    </source>
</evidence>
<organism evidence="7 8">
    <name type="scientific">Nocardia seriolae</name>
    <dbReference type="NCBI Taxonomy" id="37332"/>
    <lineage>
        <taxon>Bacteria</taxon>
        <taxon>Bacillati</taxon>
        <taxon>Actinomycetota</taxon>
        <taxon>Actinomycetes</taxon>
        <taxon>Mycobacteriales</taxon>
        <taxon>Nocardiaceae</taxon>
        <taxon>Nocardia</taxon>
    </lineage>
</organism>
<keyword evidence="1" id="KW-0805">Transcription regulation</keyword>
<feature type="domain" description="HTH tetR-type" evidence="5">
    <location>
        <begin position="24"/>
        <end position="84"/>
    </location>
</feature>
<gene>
    <name evidence="6" type="ORF">NS506_06909</name>
    <name evidence="7" type="ORF">NSK11_contig00165-0004</name>
</gene>
<dbReference type="SUPFAM" id="SSF46689">
    <property type="entry name" value="Homeodomain-like"/>
    <property type="match status" value="1"/>
</dbReference>
<evidence type="ECO:0000256" key="1">
    <source>
        <dbReference type="ARBA" id="ARBA00023015"/>
    </source>
</evidence>
<dbReference type="EMBL" id="CP017839">
    <property type="protein sequence ID" value="APB00938.1"/>
    <property type="molecule type" value="Genomic_DNA"/>
</dbReference>
<keyword evidence="8" id="KW-1185">Reference proteome</keyword>
<reference evidence="8" key="1">
    <citation type="submission" date="2015-07" db="EMBL/GenBank/DDBJ databases">
        <title>Nocardia seriolae U-1 whole genome shotgun sequence.</title>
        <authorList>
            <person name="Imajoh M."/>
            <person name="Fukumoto Y."/>
            <person name="Sukeda M."/>
            <person name="Yamane J."/>
            <person name="Yamasaki K."/>
            <person name="Shimizu M."/>
            <person name="Ohnishi K."/>
            <person name="Oshima S."/>
        </authorList>
    </citation>
    <scope>NUCLEOTIDE SEQUENCE [LARGE SCALE GENOMIC DNA]</scope>
    <source>
        <strain evidence="8">U-1</strain>
    </source>
</reference>
<dbReference type="Proteomes" id="UP000037179">
    <property type="component" value="Unassembled WGS sequence"/>
</dbReference>
<evidence type="ECO:0000256" key="4">
    <source>
        <dbReference type="PROSITE-ProRule" id="PRU00335"/>
    </source>
</evidence>
<name>A0ABC9Z531_9NOCA</name>
<evidence type="ECO:0000256" key="2">
    <source>
        <dbReference type="ARBA" id="ARBA00023125"/>
    </source>
</evidence>
<reference evidence="7 8" key="2">
    <citation type="journal article" date="2016" name="Genome Announc.">
        <title>Draft Genome Sequence of Erythromycin- and Oxytetracycline-Sensitive Nocardia seriolae Strain U-1 (NBRC 110359).</title>
        <authorList>
            <person name="Imajoh M."/>
            <person name="Sukeda M."/>
            <person name="Shimizu M."/>
            <person name="Yamane J."/>
            <person name="Ohnishi K."/>
            <person name="Oshima S."/>
        </authorList>
    </citation>
    <scope>NUCLEOTIDE SEQUENCE [LARGE SCALE GENOMIC DNA]</scope>
    <source>
        <strain evidence="7 8">U-1</strain>
    </source>
</reference>
<dbReference type="PANTHER" id="PTHR30055:SF234">
    <property type="entry name" value="HTH-TYPE TRANSCRIPTIONAL REGULATOR BETI"/>
    <property type="match status" value="1"/>
</dbReference>
<proteinExistence type="predicted"/>
<keyword evidence="3" id="KW-0804">Transcription</keyword>
<evidence type="ECO:0000313" key="6">
    <source>
        <dbReference type="EMBL" id="APB00938.1"/>
    </source>
</evidence>
<dbReference type="SUPFAM" id="SSF48498">
    <property type="entry name" value="Tetracyclin repressor-like, C-terminal domain"/>
    <property type="match status" value="1"/>
</dbReference>
<dbReference type="Proteomes" id="UP000180166">
    <property type="component" value="Chromosome"/>
</dbReference>
<dbReference type="InterPro" id="IPR009057">
    <property type="entry name" value="Homeodomain-like_sf"/>
</dbReference>
<dbReference type="PRINTS" id="PR00455">
    <property type="entry name" value="HTHTETR"/>
</dbReference>